<keyword evidence="2 6" id="KW-1003">Cell membrane</keyword>
<dbReference type="InterPro" id="IPR004670">
    <property type="entry name" value="NhaA"/>
</dbReference>
<feature type="transmembrane region" description="Helical" evidence="6">
    <location>
        <begin position="98"/>
        <end position="119"/>
    </location>
</feature>
<keyword evidence="4 6" id="KW-1133">Transmembrane helix</keyword>
<feature type="transmembrane region" description="Helical" evidence="6">
    <location>
        <begin position="208"/>
        <end position="225"/>
    </location>
</feature>
<feature type="transmembrane region" description="Helical" evidence="6">
    <location>
        <begin position="157"/>
        <end position="178"/>
    </location>
</feature>
<dbReference type="GO" id="GO:0015385">
    <property type="term" value="F:sodium:proton antiporter activity"/>
    <property type="evidence" value="ECO:0007669"/>
    <property type="project" value="UniProtKB-UniRule"/>
</dbReference>
<dbReference type="NCBIfam" id="TIGR00773">
    <property type="entry name" value="NhaA"/>
    <property type="match status" value="1"/>
</dbReference>
<evidence type="ECO:0000256" key="5">
    <source>
        <dbReference type="ARBA" id="ARBA00023136"/>
    </source>
</evidence>
<reference evidence="7" key="1">
    <citation type="journal article" date="2023" name="Comput. Struct. Biotechnol. J.">
        <title>Discovery of a novel marine Bacteroidetes with a rich repertoire of carbohydrate-active enzymes.</title>
        <authorList>
            <person name="Chen B."/>
            <person name="Liu G."/>
            <person name="Chen Q."/>
            <person name="Wang H."/>
            <person name="Liu L."/>
            <person name="Tang K."/>
        </authorList>
    </citation>
    <scope>NUCLEOTIDE SEQUENCE</scope>
    <source>
        <strain evidence="7">TK19036</strain>
    </source>
</reference>
<proteinExistence type="inferred from homology"/>
<evidence type="ECO:0000313" key="7">
    <source>
        <dbReference type="EMBL" id="WKN38629.1"/>
    </source>
</evidence>
<dbReference type="GO" id="GO:0005886">
    <property type="term" value="C:plasma membrane"/>
    <property type="evidence" value="ECO:0007669"/>
    <property type="project" value="UniProtKB-SubCell"/>
</dbReference>
<feature type="transmembrane region" description="Helical" evidence="6">
    <location>
        <begin position="12"/>
        <end position="34"/>
    </location>
</feature>
<dbReference type="GO" id="GO:0006885">
    <property type="term" value="P:regulation of pH"/>
    <property type="evidence" value="ECO:0007669"/>
    <property type="project" value="UniProtKB-UniRule"/>
</dbReference>
<feature type="transmembrane region" description="Helical" evidence="6">
    <location>
        <begin position="336"/>
        <end position="360"/>
    </location>
</feature>
<comment type="subcellular location">
    <subcellularLocation>
        <location evidence="1">Cell inner membrane</location>
        <topology evidence="1">Multi-pass membrane protein</topology>
    </subcellularLocation>
    <subcellularLocation>
        <location evidence="6">Cell membrane</location>
        <topology evidence="6">Multi-pass membrane protein</topology>
    </subcellularLocation>
</comment>
<keyword evidence="5 6" id="KW-0472">Membrane</keyword>
<evidence type="ECO:0000256" key="6">
    <source>
        <dbReference type="HAMAP-Rule" id="MF_01844"/>
    </source>
</evidence>
<dbReference type="PANTHER" id="PTHR30341">
    <property type="entry name" value="SODIUM ION/PROTON ANTIPORTER NHAA-RELATED"/>
    <property type="match status" value="1"/>
</dbReference>
<feature type="transmembrane region" description="Helical" evidence="6">
    <location>
        <begin position="405"/>
        <end position="426"/>
    </location>
</feature>
<evidence type="ECO:0000256" key="3">
    <source>
        <dbReference type="ARBA" id="ARBA00022692"/>
    </source>
</evidence>
<feature type="transmembrane region" description="Helical" evidence="6">
    <location>
        <begin position="184"/>
        <end position="203"/>
    </location>
</feature>
<keyword evidence="6" id="KW-0739">Sodium transport</keyword>
<keyword evidence="6" id="KW-0406">Ion transport</keyword>
<feature type="transmembrane region" description="Helical" evidence="6">
    <location>
        <begin position="372"/>
        <end position="393"/>
    </location>
</feature>
<dbReference type="HAMAP" id="MF_01844">
    <property type="entry name" value="NhaA"/>
    <property type="match status" value="1"/>
</dbReference>
<evidence type="ECO:0000256" key="1">
    <source>
        <dbReference type="ARBA" id="ARBA00004429"/>
    </source>
</evidence>
<evidence type="ECO:0000256" key="2">
    <source>
        <dbReference type="ARBA" id="ARBA00022475"/>
    </source>
</evidence>
<dbReference type="EMBL" id="CP120682">
    <property type="protein sequence ID" value="WKN38629.1"/>
    <property type="molecule type" value="Genomic_DNA"/>
</dbReference>
<feature type="transmembrane region" description="Helical" evidence="6">
    <location>
        <begin position="54"/>
        <end position="77"/>
    </location>
</feature>
<keyword evidence="3 6" id="KW-0812">Transmembrane</keyword>
<keyword evidence="6" id="KW-0915">Sodium</keyword>
<protein>
    <recommendedName>
        <fullName evidence="6">Na(+)/H(+) antiporter NhaA</fullName>
    </recommendedName>
    <alternativeName>
        <fullName evidence="6">Sodium/proton antiporter NhaA</fullName>
    </alternativeName>
</protein>
<dbReference type="AlphaFoldDB" id="A0AA49GRL6"/>
<gene>
    <name evidence="6 7" type="primary">nhaA</name>
    <name evidence="7" type="ORF">K4G66_07925</name>
</gene>
<organism evidence="7">
    <name type="scientific">Roseihalotalea indica</name>
    <dbReference type="NCBI Taxonomy" id="2867963"/>
    <lineage>
        <taxon>Bacteria</taxon>
        <taxon>Pseudomonadati</taxon>
        <taxon>Bacteroidota</taxon>
        <taxon>Cytophagia</taxon>
        <taxon>Cytophagales</taxon>
        <taxon>Catalimonadaceae</taxon>
        <taxon>Roseihalotalea</taxon>
    </lineage>
</organism>
<feature type="transmembrane region" description="Helical" evidence="6">
    <location>
        <begin position="131"/>
        <end position="148"/>
    </location>
</feature>
<dbReference type="PANTHER" id="PTHR30341:SF0">
    <property type="entry name" value="NA(+)_H(+) ANTIPORTER NHAA"/>
    <property type="match status" value="1"/>
</dbReference>
<keyword evidence="6" id="KW-0813">Transport</keyword>
<keyword evidence="6" id="KW-0050">Antiport</keyword>
<comment type="catalytic activity">
    <reaction evidence="6">
        <text>Na(+)(in) + 2 H(+)(out) = Na(+)(out) + 2 H(+)(in)</text>
        <dbReference type="Rhea" id="RHEA:29251"/>
        <dbReference type="ChEBI" id="CHEBI:15378"/>
        <dbReference type="ChEBI" id="CHEBI:29101"/>
    </reaction>
</comment>
<dbReference type="Gene3D" id="1.20.1530.10">
    <property type="entry name" value="Na+/H+ antiporter like domain"/>
    <property type="match status" value="1"/>
</dbReference>
<name>A0AA49GRL6_9BACT</name>
<comment type="similarity">
    <text evidence="6">Belongs to the NhaA Na(+)/H(+) (TC 2.A.33) antiporter family.</text>
</comment>
<comment type="function">
    <text evidence="6">Na(+)/H(+) antiporter that extrudes sodium in exchange for external protons.</text>
</comment>
<dbReference type="InterPro" id="IPR023171">
    <property type="entry name" value="Na/H_antiporter_dom_sf"/>
</dbReference>
<sequence length="449" mass="48937">MIAKINTTLNGLLKNQSASGIVIFLAVLVAMIWANSSWKEMYEEVIHTEISIGIAGFFLSESFLLWINDGLMAIFFLQVGLELKREIIGGKLSSVRKAILPIGAAIGGMMVPAIIYLAFNANNSAMRGWGIPMATDIAFAIGVLSLFGDRVPASLKVFLLALAIVDDLGAVLVIAIFYTSGISYIDLLYGVLFFFILLGGNLLGIRKAWFYALVGIGGVWLAFFFSGVHPTIAGVLTAFAVPGRVKIKEEGYLKNLQKLHIAFLETKPIRGNFISEKQLNILEEIKQKSDDAETPLQKIEHHLAPVVGFFILPLFALTNTGIHIHGDLLETMSHPISLGVVFGLLVGKFIGIMGASWILVKLKIAELQEGIFWKNLSGVALIAGIGFTMSLFITELAFESEEFTFIAKLSILFTSVLAGISGAIVLQFSGSKTDKYALSNRKVQQTRSW</sequence>
<reference evidence="7" key="2">
    <citation type="journal article" date="2024" name="Antonie Van Leeuwenhoek">
        <title>Roseihalotalea indica gen. nov., sp. nov., a halophilic Bacteroidetes from mesopelagic Southwest Indian Ocean with higher carbohydrate metabolic potential.</title>
        <authorList>
            <person name="Chen B."/>
            <person name="Zhang M."/>
            <person name="Lin D."/>
            <person name="Ye J."/>
            <person name="Tang K."/>
        </authorList>
    </citation>
    <scope>NUCLEOTIDE SEQUENCE</scope>
    <source>
        <strain evidence="7">TK19036</strain>
    </source>
</reference>
<evidence type="ECO:0000256" key="4">
    <source>
        <dbReference type="ARBA" id="ARBA00022989"/>
    </source>
</evidence>
<accession>A0AA49GRL6</accession>
<dbReference type="Pfam" id="PF06965">
    <property type="entry name" value="Na_H_antiport_1"/>
    <property type="match status" value="1"/>
</dbReference>